<proteinExistence type="predicted"/>
<reference evidence="1" key="2">
    <citation type="submission" date="2020-11" db="EMBL/GenBank/DDBJ databases">
        <title>Whole genome sequencing of Colletotrichum sp.</title>
        <authorList>
            <person name="Li H."/>
        </authorList>
    </citation>
    <scope>NUCLEOTIDE SEQUENCE</scope>
    <source>
        <strain evidence="1">CkLH20</strain>
    </source>
</reference>
<comment type="caution">
    <text evidence="1">The sequence shown here is derived from an EMBL/GenBank/DDBJ whole genome shotgun (WGS) entry which is preliminary data.</text>
</comment>
<organism evidence="1 2">
    <name type="scientific">Colletotrichum karsti</name>
    <dbReference type="NCBI Taxonomy" id="1095194"/>
    <lineage>
        <taxon>Eukaryota</taxon>
        <taxon>Fungi</taxon>
        <taxon>Dikarya</taxon>
        <taxon>Ascomycota</taxon>
        <taxon>Pezizomycotina</taxon>
        <taxon>Sordariomycetes</taxon>
        <taxon>Hypocreomycetidae</taxon>
        <taxon>Glomerellales</taxon>
        <taxon>Glomerellaceae</taxon>
        <taxon>Colletotrichum</taxon>
        <taxon>Colletotrichum boninense species complex</taxon>
    </lineage>
</organism>
<dbReference type="Proteomes" id="UP000781932">
    <property type="component" value="Unassembled WGS sequence"/>
</dbReference>
<name>A0A9P6LLP8_9PEZI</name>
<dbReference type="EMBL" id="JAATWM020000012">
    <property type="protein sequence ID" value="KAF9878023.1"/>
    <property type="molecule type" value="Genomic_DNA"/>
</dbReference>
<evidence type="ECO:0000313" key="1">
    <source>
        <dbReference type="EMBL" id="KAF9878023.1"/>
    </source>
</evidence>
<reference evidence="1" key="1">
    <citation type="submission" date="2020-03" db="EMBL/GenBank/DDBJ databases">
        <authorList>
            <person name="He L."/>
        </authorList>
    </citation>
    <scope>NUCLEOTIDE SEQUENCE</scope>
    <source>
        <strain evidence="1">CkLH20</strain>
    </source>
</reference>
<accession>A0A9P6LLP8</accession>
<dbReference type="AlphaFoldDB" id="A0A9P6LLP8"/>
<protein>
    <submittedName>
        <fullName evidence="1">Uncharacterized protein</fullName>
    </submittedName>
</protein>
<dbReference type="GeneID" id="62160392"/>
<keyword evidence="2" id="KW-1185">Reference proteome</keyword>
<dbReference type="RefSeq" id="XP_038747484.1">
    <property type="nucleotide sequence ID" value="XM_038887318.1"/>
</dbReference>
<evidence type="ECO:0000313" key="2">
    <source>
        <dbReference type="Proteomes" id="UP000781932"/>
    </source>
</evidence>
<gene>
    <name evidence="1" type="ORF">CkaCkLH20_04599</name>
</gene>
<sequence length="159" mass="17585">MSALPTLRLPLSRLKGRITTIQTNAMIPTVRLVRVVPKRKASTQNAGFSSASPTSYLRANLAPALEACVQPLPSWSIRGGIAAFLLHGVEYEARKILLNAWEPLNGVKEMAQHKLISSVLTCDVCWAHERGVRYDVRHLARSNTASPCRLKDILVYRGL</sequence>